<dbReference type="SUPFAM" id="SSF55729">
    <property type="entry name" value="Acyl-CoA N-acyltransferases (Nat)"/>
    <property type="match status" value="1"/>
</dbReference>
<name>A0A317U110_9GAMM</name>
<organism evidence="2 4">
    <name type="scientific">Legionella qingyii</name>
    <dbReference type="NCBI Taxonomy" id="2184757"/>
    <lineage>
        <taxon>Bacteria</taxon>
        <taxon>Pseudomonadati</taxon>
        <taxon>Pseudomonadota</taxon>
        <taxon>Gammaproteobacteria</taxon>
        <taxon>Legionellales</taxon>
        <taxon>Legionellaceae</taxon>
        <taxon>Legionella</taxon>
    </lineage>
</organism>
<dbReference type="EMBL" id="RZGX01000015">
    <property type="protein sequence ID" value="RUR21638.1"/>
    <property type="molecule type" value="Genomic_DNA"/>
</dbReference>
<evidence type="ECO:0000313" key="2">
    <source>
        <dbReference type="EMBL" id="PWY55694.1"/>
    </source>
</evidence>
<dbReference type="Pfam" id="PF13480">
    <property type="entry name" value="Acetyltransf_6"/>
    <property type="match status" value="1"/>
</dbReference>
<keyword evidence="5" id="KW-1185">Reference proteome</keyword>
<protein>
    <submittedName>
        <fullName evidence="3">GNAT family N-acetyltransferase</fullName>
    </submittedName>
</protein>
<accession>A0A317U110</accession>
<dbReference type="RefSeq" id="WP_110142602.1">
    <property type="nucleotide sequence ID" value="NZ_QHJG01000015.1"/>
</dbReference>
<evidence type="ECO:0000313" key="5">
    <source>
        <dbReference type="Proteomes" id="UP000287374"/>
    </source>
</evidence>
<reference evidence="2 4" key="1">
    <citation type="submission" date="2018-05" db="EMBL/GenBank/DDBJ databases">
        <title>Legionella qingyii sp.nov., whole genome shotgun sequence.</title>
        <authorList>
            <person name="Wu H."/>
            <person name="Zhu Q."/>
            <person name="Hu C."/>
        </authorList>
    </citation>
    <scope>NUCLEOTIDE SEQUENCE [LARGE SCALE GENOMIC DNA]</scope>
    <source>
        <strain evidence="2 4">HEB18</strain>
    </source>
</reference>
<gene>
    <name evidence="2" type="ORF">DGG96_10395</name>
    <name evidence="3" type="ORF">ELY20_11820</name>
</gene>
<dbReference type="EMBL" id="QHJG01000015">
    <property type="protein sequence ID" value="PWY55694.1"/>
    <property type="molecule type" value="Genomic_DNA"/>
</dbReference>
<sequence length="75" mass="8846">MAYNETYAKYSPGVLLGYEAIRYSFAQGLEALEFLGQDEPWKTYWTNDNHQYLTIRIYPFTLMEQMSLGIDALFF</sequence>
<dbReference type="Proteomes" id="UP000247152">
    <property type="component" value="Unassembled WGS sequence"/>
</dbReference>
<dbReference type="AlphaFoldDB" id="A0A317U110"/>
<dbReference type="InterPro" id="IPR016181">
    <property type="entry name" value="Acyl_CoA_acyltransferase"/>
</dbReference>
<evidence type="ECO:0000313" key="3">
    <source>
        <dbReference type="EMBL" id="RUR21638.1"/>
    </source>
</evidence>
<dbReference type="OrthoDB" id="4349922at2"/>
<comment type="caution">
    <text evidence="2">The sequence shown here is derived from an EMBL/GenBank/DDBJ whole genome shotgun (WGS) entry which is preliminary data.</text>
</comment>
<reference evidence="3 5" key="2">
    <citation type="submission" date="2018-12" db="EMBL/GenBank/DDBJ databases">
        <title>Legionella sp,whole genome shotgun sequence.</title>
        <authorList>
            <person name="Wu H."/>
        </authorList>
    </citation>
    <scope>NUCLEOTIDE SEQUENCE [LARGE SCALE GENOMIC DNA]</scope>
    <source>
        <strain evidence="3">Km489</strain>
        <strain evidence="5">km489</strain>
    </source>
</reference>
<feature type="domain" description="BioF2-like acetyltransferase" evidence="1">
    <location>
        <begin position="2"/>
        <end position="42"/>
    </location>
</feature>
<dbReference type="Proteomes" id="UP000287374">
    <property type="component" value="Unassembled WGS sequence"/>
</dbReference>
<evidence type="ECO:0000313" key="4">
    <source>
        <dbReference type="Proteomes" id="UP000247152"/>
    </source>
</evidence>
<dbReference type="InterPro" id="IPR038740">
    <property type="entry name" value="BioF2-like_GNAT_dom"/>
</dbReference>
<evidence type="ECO:0000259" key="1">
    <source>
        <dbReference type="Pfam" id="PF13480"/>
    </source>
</evidence>
<proteinExistence type="predicted"/>